<accession>A0ABM3GYJ1</accession>
<dbReference type="PANTHER" id="PTHR33736:SF13">
    <property type="entry name" value="OS11G0155100 PROTEIN"/>
    <property type="match status" value="1"/>
</dbReference>
<sequence length="139" mass="15127">MGMLVSLCFPFWIDVLDQKDAIQTAIRFPNAEQAQHELKDGLRLSWVLIDLVGLQAMDLSSHAPVSVQRLWLMGELHTSFAMVVEAGEGGLATEAAQCGAVVTCGGWAEEEGEGMQVREVSQQVEDGDGTYLSLHNQLP</sequence>
<name>A0ABM3GYJ1_9MYRT</name>
<dbReference type="Proteomes" id="UP000827889">
    <property type="component" value="Chromosome 2"/>
</dbReference>
<dbReference type="PANTHER" id="PTHR33736">
    <property type="entry name" value="F-BOX PROTEIN-RELATED"/>
    <property type="match status" value="1"/>
</dbReference>
<protein>
    <submittedName>
        <fullName evidence="2">Probable F-box protein At2g36090</fullName>
    </submittedName>
</protein>
<dbReference type="InterPro" id="IPR045283">
    <property type="entry name" value="AT3G44326-like"/>
</dbReference>
<gene>
    <name evidence="2" type="primary">LOC125313661</name>
</gene>
<evidence type="ECO:0000313" key="2">
    <source>
        <dbReference type="RefSeq" id="XP_048129428.1"/>
    </source>
</evidence>
<reference evidence="2" key="2">
    <citation type="submission" date="2025-08" db="UniProtKB">
        <authorList>
            <consortium name="RefSeq"/>
        </authorList>
    </citation>
    <scope>IDENTIFICATION</scope>
    <source>
        <tissue evidence="2">Leaf</tissue>
    </source>
</reference>
<dbReference type="GeneID" id="125313661"/>
<proteinExistence type="predicted"/>
<organism evidence="1 2">
    <name type="scientific">Rhodamnia argentea</name>
    <dbReference type="NCBI Taxonomy" id="178133"/>
    <lineage>
        <taxon>Eukaryota</taxon>
        <taxon>Viridiplantae</taxon>
        <taxon>Streptophyta</taxon>
        <taxon>Embryophyta</taxon>
        <taxon>Tracheophyta</taxon>
        <taxon>Spermatophyta</taxon>
        <taxon>Magnoliopsida</taxon>
        <taxon>eudicotyledons</taxon>
        <taxon>Gunneridae</taxon>
        <taxon>Pentapetalae</taxon>
        <taxon>rosids</taxon>
        <taxon>malvids</taxon>
        <taxon>Myrtales</taxon>
        <taxon>Myrtaceae</taxon>
        <taxon>Myrtoideae</taxon>
        <taxon>Myrteae</taxon>
        <taxon>Australasian group</taxon>
        <taxon>Rhodamnia</taxon>
    </lineage>
</organism>
<keyword evidence="1" id="KW-1185">Reference proteome</keyword>
<dbReference type="RefSeq" id="XP_048129428.1">
    <property type="nucleotide sequence ID" value="XM_048273471.1"/>
</dbReference>
<evidence type="ECO:0000313" key="1">
    <source>
        <dbReference type="Proteomes" id="UP000827889"/>
    </source>
</evidence>
<reference evidence="1" key="1">
    <citation type="submission" date="2025-05" db="UniProtKB">
        <authorList>
            <consortium name="RefSeq"/>
        </authorList>
    </citation>
    <scope>NUCLEOTIDE SEQUENCE [LARGE SCALE GENOMIC DNA]</scope>
</reference>